<evidence type="ECO:0000313" key="3">
    <source>
        <dbReference type="Proteomes" id="UP000601435"/>
    </source>
</evidence>
<comment type="caution">
    <text evidence="2">The sequence shown here is derived from an EMBL/GenBank/DDBJ whole genome shotgun (WGS) entry which is preliminary data.</text>
</comment>
<reference evidence="2" key="1">
    <citation type="submission" date="2021-02" db="EMBL/GenBank/DDBJ databases">
        <authorList>
            <person name="Dougan E. K."/>
            <person name="Rhodes N."/>
            <person name="Thang M."/>
            <person name="Chan C."/>
        </authorList>
    </citation>
    <scope>NUCLEOTIDE SEQUENCE</scope>
</reference>
<feature type="region of interest" description="Disordered" evidence="1">
    <location>
        <begin position="1"/>
        <end position="25"/>
    </location>
</feature>
<protein>
    <submittedName>
        <fullName evidence="2">Uncharacterized protein</fullName>
    </submittedName>
</protein>
<feature type="non-terminal residue" evidence="2">
    <location>
        <position position="1"/>
    </location>
</feature>
<proteinExistence type="predicted"/>
<accession>A0A812ZTR3</accession>
<keyword evidence="3" id="KW-1185">Reference proteome</keyword>
<evidence type="ECO:0000256" key="1">
    <source>
        <dbReference type="SAM" id="MobiDB-lite"/>
    </source>
</evidence>
<name>A0A812ZTR3_9DINO</name>
<sequence length="132" mass="14646">EDLGGKADPGDAGWNAGTTDAKYKPNETEEYAEETIHMRDYPEPEMLLELLHSGRLAEVAWSMRSQIGLDIAGLNPEDAVICVFERHAAHIGTGKVHLQARSLPHWFCCQAVDAGVLRSYSPWLCQDREGLI</sequence>
<dbReference type="EMBL" id="CAJNJA010049795">
    <property type="protein sequence ID" value="CAE7838576.1"/>
    <property type="molecule type" value="Genomic_DNA"/>
</dbReference>
<evidence type="ECO:0000313" key="2">
    <source>
        <dbReference type="EMBL" id="CAE7838576.1"/>
    </source>
</evidence>
<organism evidence="2 3">
    <name type="scientific">Symbiodinium necroappetens</name>
    <dbReference type="NCBI Taxonomy" id="1628268"/>
    <lineage>
        <taxon>Eukaryota</taxon>
        <taxon>Sar</taxon>
        <taxon>Alveolata</taxon>
        <taxon>Dinophyceae</taxon>
        <taxon>Suessiales</taxon>
        <taxon>Symbiodiniaceae</taxon>
        <taxon>Symbiodinium</taxon>
    </lineage>
</organism>
<dbReference type="Proteomes" id="UP000601435">
    <property type="component" value="Unassembled WGS sequence"/>
</dbReference>
<gene>
    <name evidence="2" type="ORF">SNEC2469_LOCUS25324</name>
</gene>
<dbReference type="AlphaFoldDB" id="A0A812ZTR3"/>